<dbReference type="PROSITE" id="PS51257">
    <property type="entry name" value="PROKAR_LIPOPROTEIN"/>
    <property type="match status" value="1"/>
</dbReference>
<proteinExistence type="predicted"/>
<dbReference type="EMBL" id="DVJK01000016">
    <property type="protein sequence ID" value="HIS66026.1"/>
    <property type="molecule type" value="Genomic_DNA"/>
</dbReference>
<name>A0A9D1FCA3_9FIRM</name>
<dbReference type="AlphaFoldDB" id="A0A9D1FCA3"/>
<feature type="transmembrane region" description="Helical" evidence="1">
    <location>
        <begin position="128"/>
        <end position="150"/>
    </location>
</feature>
<organism evidence="2 3">
    <name type="scientific">Candidatus Scatomorpha merdipullorum</name>
    <dbReference type="NCBI Taxonomy" id="2840927"/>
    <lineage>
        <taxon>Bacteria</taxon>
        <taxon>Bacillati</taxon>
        <taxon>Bacillota</taxon>
        <taxon>Clostridia</taxon>
        <taxon>Eubacteriales</taxon>
        <taxon>Candidatus Scatomorpha</taxon>
    </lineage>
</organism>
<evidence type="ECO:0000313" key="2">
    <source>
        <dbReference type="EMBL" id="HIS66026.1"/>
    </source>
</evidence>
<keyword evidence="1" id="KW-0472">Membrane</keyword>
<keyword evidence="1" id="KW-0812">Transmembrane</keyword>
<evidence type="ECO:0000313" key="3">
    <source>
        <dbReference type="Proteomes" id="UP000824001"/>
    </source>
</evidence>
<feature type="transmembrane region" description="Helical" evidence="1">
    <location>
        <begin position="95"/>
        <end position="116"/>
    </location>
</feature>
<reference evidence="2" key="2">
    <citation type="journal article" date="2021" name="PeerJ">
        <title>Extensive microbial diversity within the chicken gut microbiome revealed by metagenomics and culture.</title>
        <authorList>
            <person name="Gilroy R."/>
            <person name="Ravi A."/>
            <person name="Getino M."/>
            <person name="Pursley I."/>
            <person name="Horton D.L."/>
            <person name="Alikhan N.F."/>
            <person name="Baker D."/>
            <person name="Gharbi K."/>
            <person name="Hall N."/>
            <person name="Watson M."/>
            <person name="Adriaenssens E.M."/>
            <person name="Foster-Nyarko E."/>
            <person name="Jarju S."/>
            <person name="Secka A."/>
            <person name="Antonio M."/>
            <person name="Oren A."/>
            <person name="Chaudhuri R.R."/>
            <person name="La Ragione R."/>
            <person name="Hildebrand F."/>
            <person name="Pallen M.J."/>
        </authorList>
    </citation>
    <scope>NUCLEOTIDE SEQUENCE</scope>
    <source>
        <strain evidence="2">ChiHjej10B9-9673</strain>
    </source>
</reference>
<gene>
    <name evidence="2" type="ORF">IAC18_00550</name>
</gene>
<feature type="transmembrane region" description="Helical" evidence="1">
    <location>
        <begin position="70"/>
        <end position="89"/>
    </location>
</feature>
<dbReference type="Proteomes" id="UP000824001">
    <property type="component" value="Unassembled WGS sequence"/>
</dbReference>
<protein>
    <submittedName>
        <fullName evidence="2">Uncharacterized protein</fullName>
    </submittedName>
</protein>
<sequence>MKTVSFRLNTVLAAVAGLGCLAIVLARALAPYMVVIPLVSIPNIAAVSVAAVVVDGYLDWKKPIPGRSWTLTAALAALTFWLLPWAAGLTTAAEALRVGVIGGLVFALIAFMFTGIRQKIASGPAGKGWLAYVSPLAAGFVLFLAFQAFIEVIL</sequence>
<feature type="transmembrane region" description="Helical" evidence="1">
    <location>
        <begin position="36"/>
        <end position="58"/>
    </location>
</feature>
<reference evidence="2" key="1">
    <citation type="submission" date="2020-10" db="EMBL/GenBank/DDBJ databases">
        <authorList>
            <person name="Gilroy R."/>
        </authorList>
    </citation>
    <scope>NUCLEOTIDE SEQUENCE</scope>
    <source>
        <strain evidence="2">ChiHjej10B9-9673</strain>
    </source>
</reference>
<accession>A0A9D1FCA3</accession>
<comment type="caution">
    <text evidence="2">The sequence shown here is derived from an EMBL/GenBank/DDBJ whole genome shotgun (WGS) entry which is preliminary data.</text>
</comment>
<keyword evidence="1" id="KW-1133">Transmembrane helix</keyword>
<evidence type="ECO:0000256" key="1">
    <source>
        <dbReference type="SAM" id="Phobius"/>
    </source>
</evidence>